<dbReference type="SMART" id="SM00254">
    <property type="entry name" value="ShKT"/>
    <property type="match status" value="2"/>
</dbReference>
<dbReference type="Gene3D" id="2.60.40.3210">
    <property type="entry name" value="Zona pellucida, ZP-N domain"/>
    <property type="match status" value="1"/>
</dbReference>
<dbReference type="EMBL" id="OU015566">
    <property type="protein sequence ID" value="CAG5106383.1"/>
    <property type="molecule type" value="Genomic_DNA"/>
</dbReference>
<accession>A0ABN7SS95</accession>
<dbReference type="Gene3D" id="1.10.10.1870">
    <property type="entry name" value="ShTK domain-like"/>
    <property type="match status" value="1"/>
</dbReference>
<sequence length="160" mass="18257">MLNKHDDFAYFNISDGLTSCGGERISNESHIIYKNTIRDKEKTASSIVERAEVLIPFQCVYENELEVNLKQALEPTKRTIVDLTCEEARDRSPKCSKLKKYCHAPKYVEKMKQNCRSSCGFCRKTCKDANQFACIAGRSRCFSDQEFAEKVCPKTCGLCE</sequence>
<name>A0ABN7SS95_OIKDI</name>
<dbReference type="PROSITE" id="PS51670">
    <property type="entry name" value="SHKT"/>
    <property type="match status" value="1"/>
</dbReference>
<keyword evidence="4" id="KW-1185">Reference proteome</keyword>
<evidence type="ECO:0000313" key="4">
    <source>
        <dbReference type="Proteomes" id="UP001158576"/>
    </source>
</evidence>
<reference evidence="3 4" key="1">
    <citation type="submission" date="2021-04" db="EMBL/GenBank/DDBJ databases">
        <authorList>
            <person name="Bliznina A."/>
        </authorList>
    </citation>
    <scope>NUCLEOTIDE SEQUENCE [LARGE SCALE GENOMIC DNA]</scope>
</reference>
<dbReference type="Proteomes" id="UP001158576">
    <property type="component" value="Chromosome 1"/>
</dbReference>
<evidence type="ECO:0000259" key="2">
    <source>
        <dbReference type="PROSITE" id="PS51670"/>
    </source>
</evidence>
<organism evidence="3 4">
    <name type="scientific">Oikopleura dioica</name>
    <name type="common">Tunicate</name>
    <dbReference type="NCBI Taxonomy" id="34765"/>
    <lineage>
        <taxon>Eukaryota</taxon>
        <taxon>Metazoa</taxon>
        <taxon>Chordata</taxon>
        <taxon>Tunicata</taxon>
        <taxon>Appendicularia</taxon>
        <taxon>Copelata</taxon>
        <taxon>Oikopleuridae</taxon>
        <taxon>Oikopleura</taxon>
    </lineage>
</organism>
<evidence type="ECO:0000256" key="1">
    <source>
        <dbReference type="PROSITE-ProRule" id="PRU01005"/>
    </source>
</evidence>
<feature type="domain" description="ShKT" evidence="2">
    <location>
        <begin position="85"/>
        <end position="122"/>
    </location>
</feature>
<dbReference type="Pfam" id="PF01549">
    <property type="entry name" value="ShK"/>
    <property type="match status" value="2"/>
</dbReference>
<gene>
    <name evidence="3" type="ORF">OKIOD_LOCUS11582</name>
</gene>
<evidence type="ECO:0000313" key="3">
    <source>
        <dbReference type="EMBL" id="CAG5106383.1"/>
    </source>
</evidence>
<comment type="caution">
    <text evidence="1">Lacks conserved residue(s) required for the propagation of feature annotation.</text>
</comment>
<proteinExistence type="predicted"/>
<protein>
    <submittedName>
        <fullName evidence="3">Oidioi.mRNA.OKI2018_I69.chr1.g2817.t1.cds</fullName>
    </submittedName>
</protein>
<dbReference type="InterPro" id="IPR003582">
    <property type="entry name" value="ShKT_dom"/>
</dbReference>